<dbReference type="PROSITE" id="PS51450">
    <property type="entry name" value="LRR"/>
    <property type="match status" value="2"/>
</dbReference>
<protein>
    <submittedName>
        <fullName evidence="9">NACHT, LRR and PYD domains-containing protein 4A</fullName>
    </submittedName>
</protein>
<evidence type="ECO:0000256" key="5">
    <source>
        <dbReference type="ARBA" id="ARBA00022741"/>
    </source>
</evidence>
<dbReference type="InterPro" id="IPR032675">
    <property type="entry name" value="LRR_dom_sf"/>
</dbReference>
<evidence type="ECO:0000259" key="8">
    <source>
        <dbReference type="Pfam" id="PF17779"/>
    </source>
</evidence>
<organism evidence="9 10">
    <name type="scientific">Takifugu flavidus</name>
    <name type="common">sansaifugu</name>
    <dbReference type="NCBI Taxonomy" id="433684"/>
    <lineage>
        <taxon>Eukaryota</taxon>
        <taxon>Metazoa</taxon>
        <taxon>Chordata</taxon>
        <taxon>Craniata</taxon>
        <taxon>Vertebrata</taxon>
        <taxon>Euteleostomi</taxon>
        <taxon>Actinopterygii</taxon>
        <taxon>Neopterygii</taxon>
        <taxon>Teleostei</taxon>
        <taxon>Neoteleostei</taxon>
        <taxon>Acanthomorphata</taxon>
        <taxon>Eupercaria</taxon>
        <taxon>Tetraodontiformes</taxon>
        <taxon>Tetradontoidea</taxon>
        <taxon>Tetraodontidae</taxon>
        <taxon>Takifugu</taxon>
    </lineage>
</organism>
<keyword evidence="2" id="KW-0963">Cytoplasm</keyword>
<evidence type="ECO:0000256" key="3">
    <source>
        <dbReference type="ARBA" id="ARBA00022614"/>
    </source>
</evidence>
<dbReference type="EMBL" id="RHFK02000176">
    <property type="protein sequence ID" value="TWW54586.1"/>
    <property type="molecule type" value="Genomic_DNA"/>
</dbReference>
<keyword evidence="3" id="KW-0433">Leucine-rich repeat</keyword>
<feature type="non-terminal residue" evidence="9">
    <location>
        <position position="1"/>
    </location>
</feature>
<dbReference type="InterPro" id="IPR041075">
    <property type="entry name" value="NOD1/2_WH"/>
</dbReference>
<evidence type="ECO:0000256" key="2">
    <source>
        <dbReference type="ARBA" id="ARBA00022490"/>
    </source>
</evidence>
<dbReference type="Proteomes" id="UP000324091">
    <property type="component" value="Unassembled WGS sequence"/>
</dbReference>
<keyword evidence="6" id="KW-0067">ATP-binding</keyword>
<dbReference type="InterPro" id="IPR001611">
    <property type="entry name" value="Leu-rich_rpt"/>
</dbReference>
<dbReference type="SMART" id="SM00368">
    <property type="entry name" value="LRR_RI"/>
    <property type="match status" value="6"/>
</dbReference>
<evidence type="ECO:0000256" key="6">
    <source>
        <dbReference type="ARBA" id="ARBA00022840"/>
    </source>
</evidence>
<feature type="domain" description="NOD1/2 winged helix" evidence="8">
    <location>
        <begin position="107"/>
        <end position="166"/>
    </location>
</feature>
<dbReference type="GO" id="GO:0005737">
    <property type="term" value="C:cytoplasm"/>
    <property type="evidence" value="ECO:0007669"/>
    <property type="project" value="UniProtKB-SubCell"/>
</dbReference>
<dbReference type="GO" id="GO:0005524">
    <property type="term" value="F:ATP binding"/>
    <property type="evidence" value="ECO:0007669"/>
    <property type="project" value="UniProtKB-KW"/>
</dbReference>
<dbReference type="Pfam" id="PF17779">
    <property type="entry name" value="WHD_NOD2"/>
    <property type="match status" value="1"/>
</dbReference>
<comment type="caution">
    <text evidence="9">The sequence shown here is derived from an EMBL/GenBank/DDBJ whole genome shotgun (WGS) entry which is preliminary data.</text>
</comment>
<dbReference type="InterPro" id="IPR041267">
    <property type="entry name" value="NLRP_HD2"/>
</dbReference>
<dbReference type="Gene3D" id="3.80.10.10">
    <property type="entry name" value="Ribonuclease Inhibitor"/>
    <property type="match status" value="2"/>
</dbReference>
<evidence type="ECO:0000256" key="4">
    <source>
        <dbReference type="ARBA" id="ARBA00022737"/>
    </source>
</evidence>
<dbReference type="AlphaFoldDB" id="A0A5C6MHI2"/>
<evidence type="ECO:0000259" key="7">
    <source>
        <dbReference type="Pfam" id="PF17776"/>
    </source>
</evidence>
<keyword evidence="5" id="KW-0547">Nucleotide-binding</keyword>
<keyword evidence="10" id="KW-1185">Reference proteome</keyword>
<dbReference type="PANTHER" id="PTHR24106">
    <property type="entry name" value="NACHT, LRR AND CARD DOMAINS-CONTAINING"/>
    <property type="match status" value="1"/>
</dbReference>
<reference evidence="9 10" key="1">
    <citation type="submission" date="2019-04" db="EMBL/GenBank/DDBJ databases">
        <title>Chromosome genome assembly for Takifugu flavidus.</title>
        <authorList>
            <person name="Xiao S."/>
        </authorList>
    </citation>
    <scope>NUCLEOTIDE SEQUENCE [LARGE SCALE GENOMIC DNA]</scope>
    <source>
        <strain evidence="9">HTHZ2018</strain>
        <tissue evidence="9">Muscle</tissue>
    </source>
</reference>
<evidence type="ECO:0000313" key="10">
    <source>
        <dbReference type="Proteomes" id="UP000324091"/>
    </source>
</evidence>
<accession>A0A5C6MHI2</accession>
<dbReference type="Pfam" id="PF13516">
    <property type="entry name" value="LRR_6"/>
    <property type="match status" value="4"/>
</dbReference>
<comment type="subcellular location">
    <subcellularLocation>
        <location evidence="1">Cytoplasm</location>
    </subcellularLocation>
</comment>
<keyword evidence="4" id="KW-0677">Repeat</keyword>
<dbReference type="Pfam" id="PF17776">
    <property type="entry name" value="NLRC4_HD2"/>
    <property type="match status" value="1"/>
</dbReference>
<dbReference type="SUPFAM" id="SSF52047">
    <property type="entry name" value="RNI-like"/>
    <property type="match status" value="1"/>
</dbReference>
<evidence type="ECO:0000256" key="1">
    <source>
        <dbReference type="ARBA" id="ARBA00004496"/>
    </source>
</evidence>
<name>A0A5C6MHI2_9TELE</name>
<sequence>ITEVRGFTDSQKEEYFRRRFSDEDLSKRIISHIKASRSLHIMCLIPVFCWITAIVLEDMMTTDQRGELPQTLTDLYSHFLRVQIKRKKQKYGGKQRPEELTEADKELLLKLGRLAFEHLEKGNIMFYSEDLERCGLDVSEVSVYSGVCTEIFKRESVIFQKSVYCFVHLSIQEFLAAVYMFHRYTRKDTALINQFLEYSEPVTSLDGFLRRALRKSLKSKNGHLDLFVRFLHGLSLESNQRILGGLLDQRNSHPETIQKVLNNLKKENSGGISPDRSINIFHCLMEMKDQSVHQEIQEFLKSEKKSEKKLSEIHCSALAYLLQMSEEVLDELNLWQYKTSSVEGRRRLIPAVRNCRKVDNDLKPFSSTGAELKEEPKPDRCRRVTVFCNDASKLQTGDAQAVARCSLSEISCDSLASALRSNPSHLRVLDLSENQLEDPGVKLLCGFLQDPLCKLETLRSVRDDPVLFQPEAQTCLPLKGAAGQSNHRNLHEDLKLHLSSRDGLSWSCGTRLSGCSLSETSCDSVASALKSNLSHLRVLDLSFNTLKDSGVKRLCSGLESPNCKLERLRLINCRLSGISCDSLATALRSNPSHLRELDLSQNQLKDSGVKLLCGFLHFPNCRLETLRLWDCSLSEISCGSLASALRSNPSHLRKLDLSLNNLQDSGVKLLSDLVENPHYGLETLRLAG</sequence>
<evidence type="ECO:0000313" key="9">
    <source>
        <dbReference type="EMBL" id="TWW54586.1"/>
    </source>
</evidence>
<proteinExistence type="predicted"/>
<feature type="domain" description="NACHT LRR and PYD" evidence="7">
    <location>
        <begin position="168"/>
        <end position="294"/>
    </location>
</feature>
<dbReference type="InterPro" id="IPR051261">
    <property type="entry name" value="NLR"/>
</dbReference>
<gene>
    <name evidence="9" type="ORF">D4764_0179040</name>
</gene>